<protein>
    <submittedName>
        <fullName evidence="1">Uncharacterized protein</fullName>
    </submittedName>
</protein>
<proteinExistence type="predicted"/>
<dbReference type="OrthoDB" id="6362633at2759"/>
<evidence type="ECO:0000313" key="1">
    <source>
        <dbReference type="EMBL" id="KZS16947.1"/>
    </source>
</evidence>
<reference evidence="1 2" key="1">
    <citation type="submission" date="2016-03" db="EMBL/GenBank/DDBJ databases">
        <title>EvidentialGene: Evidence-directed Construction of Genes on Genomes.</title>
        <authorList>
            <person name="Gilbert D.G."/>
            <person name="Choi J.-H."/>
            <person name="Mockaitis K."/>
            <person name="Colbourne J."/>
            <person name="Pfrender M."/>
        </authorList>
    </citation>
    <scope>NUCLEOTIDE SEQUENCE [LARGE SCALE GENOMIC DNA]</scope>
    <source>
        <strain evidence="1 2">Xinb3</strain>
        <tissue evidence="1">Complete organism</tissue>
    </source>
</reference>
<gene>
    <name evidence="1" type="ORF">APZ42_017579</name>
</gene>
<dbReference type="EMBL" id="LRGB01000687">
    <property type="protein sequence ID" value="KZS16947.1"/>
    <property type="molecule type" value="Genomic_DNA"/>
</dbReference>
<keyword evidence="2" id="KW-1185">Reference proteome</keyword>
<organism evidence="1 2">
    <name type="scientific">Daphnia magna</name>
    <dbReference type="NCBI Taxonomy" id="35525"/>
    <lineage>
        <taxon>Eukaryota</taxon>
        <taxon>Metazoa</taxon>
        <taxon>Ecdysozoa</taxon>
        <taxon>Arthropoda</taxon>
        <taxon>Crustacea</taxon>
        <taxon>Branchiopoda</taxon>
        <taxon>Diplostraca</taxon>
        <taxon>Cladocera</taxon>
        <taxon>Anomopoda</taxon>
        <taxon>Daphniidae</taxon>
        <taxon>Daphnia</taxon>
    </lineage>
</organism>
<dbReference type="Proteomes" id="UP000076858">
    <property type="component" value="Unassembled WGS sequence"/>
</dbReference>
<comment type="caution">
    <text evidence="1">The sequence shown here is derived from an EMBL/GenBank/DDBJ whole genome shotgun (WGS) entry which is preliminary data.</text>
</comment>
<dbReference type="AlphaFoldDB" id="A0A164ZYC7"/>
<accession>A0A164ZYC7</accession>
<sequence>MLLYADDVTAEGNDAVTDLITNKTLERSVILIDTDSDENPANLTNETQIISSPSILSDDSSRAGERSNKRMYRCTKCGKSKKGHVCSKDSCTSSEDPDWVASRRIDGSSIRTSPRLLARKRTVSTIVTETEEKELQTIPKKARKVYECRNCHVKLKGHKCPHKLIINRLIRQLSVILDRVDQE</sequence>
<name>A0A164ZYC7_9CRUS</name>
<evidence type="ECO:0000313" key="2">
    <source>
        <dbReference type="Proteomes" id="UP000076858"/>
    </source>
</evidence>